<dbReference type="PANTHER" id="PTHR47723">
    <property type="entry name" value="OS05G0353850 PROTEIN"/>
    <property type="match status" value="1"/>
</dbReference>
<accession>A0AAD5NP69</accession>
<dbReference type="AlphaFoldDB" id="A0AAD5NP69"/>
<dbReference type="Gene3D" id="3.30.420.10">
    <property type="entry name" value="Ribonuclease H-like superfamily/Ribonuclease H"/>
    <property type="match status" value="1"/>
</dbReference>
<proteinExistence type="predicted"/>
<dbReference type="InterPro" id="IPR012337">
    <property type="entry name" value="RNaseH-like_sf"/>
</dbReference>
<dbReference type="InterPro" id="IPR036397">
    <property type="entry name" value="RNaseH_sf"/>
</dbReference>
<reference evidence="2" key="2">
    <citation type="submission" date="2023-02" db="EMBL/GenBank/DDBJ databases">
        <authorList>
            <person name="Swenson N.G."/>
            <person name="Wegrzyn J.L."/>
            <person name="Mcevoy S.L."/>
        </authorList>
    </citation>
    <scope>NUCLEOTIDE SEQUENCE</scope>
    <source>
        <strain evidence="2">91603</strain>
        <tissue evidence="2">Leaf</tissue>
    </source>
</reference>
<protein>
    <recommendedName>
        <fullName evidence="1">RNase H type-1 domain-containing protein</fullName>
    </recommendedName>
</protein>
<dbReference type="InterPro" id="IPR053151">
    <property type="entry name" value="RNase_H-like"/>
</dbReference>
<evidence type="ECO:0000313" key="3">
    <source>
        <dbReference type="Proteomes" id="UP001064489"/>
    </source>
</evidence>
<gene>
    <name evidence="2" type="ORF">LWI28_028601</name>
</gene>
<sequence length="211" mass="23981">MGVWTTRNQWIFERKSVDFRSIISLVWRAVSEANRLKIGCMRNCMDKLLILHLFGLQGRPSKAPMIKSVIWSPPALGWIKVNTYGAVMGSLGFGGCGGIFRNCIAFVKGCFAIPLSQVFTCKAELLAAFLAINFAWKYVWHHLCLKSDSSDMVQLLSSRSEMVPWTVRQAWQRCIFLISQMDFQVSHIFREGNQVTDTLSKHALELQGDSW</sequence>
<dbReference type="InterPro" id="IPR044730">
    <property type="entry name" value="RNase_H-like_dom_plant"/>
</dbReference>
<name>A0AAD5NP69_ACENE</name>
<dbReference type="Proteomes" id="UP001064489">
    <property type="component" value="Chromosome 7"/>
</dbReference>
<feature type="domain" description="RNase H type-1" evidence="1">
    <location>
        <begin position="84"/>
        <end position="203"/>
    </location>
</feature>
<dbReference type="PANTHER" id="PTHR47723:SF23">
    <property type="entry name" value="REVERSE TRANSCRIPTASE-LIKE PROTEIN"/>
    <property type="match status" value="1"/>
</dbReference>
<dbReference type="CDD" id="cd06222">
    <property type="entry name" value="RNase_H_like"/>
    <property type="match status" value="1"/>
</dbReference>
<dbReference type="EMBL" id="JAJSOW010000104">
    <property type="protein sequence ID" value="KAI9170477.1"/>
    <property type="molecule type" value="Genomic_DNA"/>
</dbReference>
<evidence type="ECO:0000259" key="1">
    <source>
        <dbReference type="Pfam" id="PF13456"/>
    </source>
</evidence>
<keyword evidence="3" id="KW-1185">Reference proteome</keyword>
<dbReference type="GO" id="GO:0003676">
    <property type="term" value="F:nucleic acid binding"/>
    <property type="evidence" value="ECO:0007669"/>
    <property type="project" value="InterPro"/>
</dbReference>
<reference evidence="2" key="1">
    <citation type="journal article" date="2022" name="Plant J.">
        <title>Strategies of tolerance reflected in two North American maple genomes.</title>
        <authorList>
            <person name="McEvoy S.L."/>
            <person name="Sezen U.U."/>
            <person name="Trouern-Trend A."/>
            <person name="McMahon S.M."/>
            <person name="Schaberg P.G."/>
            <person name="Yang J."/>
            <person name="Wegrzyn J.L."/>
            <person name="Swenson N.G."/>
        </authorList>
    </citation>
    <scope>NUCLEOTIDE SEQUENCE</scope>
    <source>
        <strain evidence="2">91603</strain>
    </source>
</reference>
<comment type="caution">
    <text evidence="2">The sequence shown here is derived from an EMBL/GenBank/DDBJ whole genome shotgun (WGS) entry which is preliminary data.</text>
</comment>
<evidence type="ECO:0000313" key="2">
    <source>
        <dbReference type="EMBL" id="KAI9170477.1"/>
    </source>
</evidence>
<dbReference type="SUPFAM" id="SSF53098">
    <property type="entry name" value="Ribonuclease H-like"/>
    <property type="match status" value="1"/>
</dbReference>
<dbReference type="Pfam" id="PF13456">
    <property type="entry name" value="RVT_3"/>
    <property type="match status" value="1"/>
</dbReference>
<dbReference type="InterPro" id="IPR002156">
    <property type="entry name" value="RNaseH_domain"/>
</dbReference>
<organism evidence="2 3">
    <name type="scientific">Acer negundo</name>
    <name type="common">Box elder</name>
    <dbReference type="NCBI Taxonomy" id="4023"/>
    <lineage>
        <taxon>Eukaryota</taxon>
        <taxon>Viridiplantae</taxon>
        <taxon>Streptophyta</taxon>
        <taxon>Embryophyta</taxon>
        <taxon>Tracheophyta</taxon>
        <taxon>Spermatophyta</taxon>
        <taxon>Magnoliopsida</taxon>
        <taxon>eudicotyledons</taxon>
        <taxon>Gunneridae</taxon>
        <taxon>Pentapetalae</taxon>
        <taxon>rosids</taxon>
        <taxon>malvids</taxon>
        <taxon>Sapindales</taxon>
        <taxon>Sapindaceae</taxon>
        <taxon>Hippocastanoideae</taxon>
        <taxon>Acereae</taxon>
        <taxon>Acer</taxon>
    </lineage>
</organism>
<dbReference type="GO" id="GO:0004523">
    <property type="term" value="F:RNA-DNA hybrid ribonuclease activity"/>
    <property type="evidence" value="ECO:0007669"/>
    <property type="project" value="InterPro"/>
</dbReference>